<proteinExistence type="predicted"/>
<accession>A0A0Q9YNB2</accession>
<protein>
    <submittedName>
        <fullName evidence="2">Uncharacterized protein</fullName>
    </submittedName>
</protein>
<feature type="compositionally biased region" description="Low complexity" evidence="1">
    <location>
        <begin position="63"/>
        <end position="73"/>
    </location>
</feature>
<dbReference type="Proteomes" id="UP000051497">
    <property type="component" value="Unassembled WGS sequence"/>
</dbReference>
<dbReference type="EMBL" id="LKAJ02000001">
    <property type="protein sequence ID" value="MCS5712531.1"/>
    <property type="molecule type" value="Genomic_DNA"/>
</dbReference>
<feature type="region of interest" description="Disordered" evidence="1">
    <location>
        <begin position="104"/>
        <end position="133"/>
    </location>
</feature>
<dbReference type="EMBL" id="LKAJ01000002">
    <property type="protein sequence ID" value="KRG22268.1"/>
    <property type="molecule type" value="Genomic_DNA"/>
</dbReference>
<evidence type="ECO:0000313" key="4">
    <source>
        <dbReference type="Proteomes" id="UP000051497"/>
    </source>
</evidence>
<evidence type="ECO:0000313" key="2">
    <source>
        <dbReference type="EMBL" id="KRG22268.1"/>
    </source>
</evidence>
<comment type="caution">
    <text evidence="2">The sequence shown here is derived from an EMBL/GenBank/DDBJ whole genome shotgun (WGS) entry which is preliminary data.</text>
</comment>
<organism evidence="2">
    <name type="scientific">Candidatus Berkiella aquae</name>
    <dbReference type="NCBI Taxonomy" id="295108"/>
    <lineage>
        <taxon>Bacteria</taxon>
        <taxon>Pseudomonadati</taxon>
        <taxon>Pseudomonadota</taxon>
        <taxon>Gammaproteobacteria</taxon>
        <taxon>Candidatus Berkiellales</taxon>
        <taxon>Candidatus Berkiellaceae</taxon>
        <taxon>Candidatus Berkiella</taxon>
    </lineage>
</organism>
<gene>
    <name evidence="2" type="ORF">HT99x_00687</name>
    <name evidence="3" type="ORF">HT99x_013910</name>
</gene>
<reference evidence="3" key="3">
    <citation type="submission" date="2021-06" db="EMBL/GenBank/DDBJ databases">
        <title>Genomic Description and Analysis of Intracellular Bacteria, Candidatus Berkiella cookevillensis and Candidatus Berkiella aquae.</title>
        <authorList>
            <person name="Kidane D.T."/>
            <person name="Mehari Y.T."/>
            <person name="Rice F.C."/>
            <person name="Arivett B.A."/>
            <person name="Farone A.L."/>
            <person name="Berk S.G."/>
            <person name="Farone M.B."/>
        </authorList>
    </citation>
    <scope>NUCLEOTIDE SEQUENCE</scope>
    <source>
        <strain evidence="3">HT99</strain>
    </source>
</reference>
<reference evidence="3" key="2">
    <citation type="journal article" date="2016" name="Genome Announc.">
        <title>Draft Genome Sequences of Two Novel Amoeba-Resistant Intranuclear Bacteria, 'Candidatus Berkiella cookevillensis' and 'Candidatus Berkiella aquae'.</title>
        <authorList>
            <person name="Mehari Y.T."/>
            <person name="Arivett B.A."/>
            <person name="Farone A.L."/>
            <person name="Gunderson J.H."/>
            <person name="Farone M.B."/>
        </authorList>
    </citation>
    <scope>NUCLEOTIDE SEQUENCE</scope>
    <source>
        <strain evidence="3">HT99</strain>
    </source>
</reference>
<reference evidence="2" key="1">
    <citation type="submission" date="2015-09" db="EMBL/GenBank/DDBJ databases">
        <title>Draft Genome Sequences of Two Novel Amoeba-resistant Intranuclear Bacteria, Candidatus Berkiella cookevillensis and Candidatus Berkiella aquae.</title>
        <authorList>
            <person name="Mehari Y.T."/>
            <person name="Arivett B.A."/>
            <person name="Farone A.L."/>
            <person name="Gunderson J.H."/>
            <person name="Farone M.B."/>
        </authorList>
    </citation>
    <scope>NUCLEOTIDE SEQUENCE [LARGE SCALE GENOMIC DNA]</scope>
    <source>
        <strain evidence="2">HT99</strain>
    </source>
</reference>
<dbReference type="RefSeq" id="WP_075065326.1">
    <property type="nucleotide sequence ID" value="NZ_LKAJ02000001.1"/>
</dbReference>
<evidence type="ECO:0000256" key="1">
    <source>
        <dbReference type="SAM" id="MobiDB-lite"/>
    </source>
</evidence>
<dbReference type="AlphaFoldDB" id="A0A0Q9YNB2"/>
<evidence type="ECO:0000313" key="3">
    <source>
        <dbReference type="EMBL" id="MCS5712531.1"/>
    </source>
</evidence>
<feature type="region of interest" description="Disordered" evidence="1">
    <location>
        <begin position="56"/>
        <end position="78"/>
    </location>
</feature>
<sequence>MLSVYRTMSFILLCLFGLDCYAIRAMTNDEVRQEIIKGALKDYENGACPSDYVMRQESPVTRSESSSQSAQSATQNISKEETQIGGSAGMFTFGVPNNSYWSIIGGNQSGSSQESHNTQSQSGSRSESKSYTENPAICTCPCPYSKDIKGKECGNSSVYFQYPDGDPNKIPCYPEDIQDWQITDYRQQYDIPIKGISTPQPGNQ</sequence>
<feature type="compositionally biased region" description="Low complexity" evidence="1">
    <location>
        <begin position="104"/>
        <end position="125"/>
    </location>
</feature>
<keyword evidence="4" id="KW-1185">Reference proteome</keyword>
<name>A0A0Q9YNB2_9GAMM</name>